<feature type="transmembrane region" description="Helical" evidence="4">
    <location>
        <begin position="39"/>
        <end position="58"/>
    </location>
</feature>
<dbReference type="InterPro" id="IPR011712">
    <property type="entry name" value="Sig_transdc_His_kin_sub3_dim/P"/>
</dbReference>
<keyword evidence="1" id="KW-0808">Transferase</keyword>
<keyword evidence="3" id="KW-0902">Two-component regulatory system</keyword>
<dbReference type="Pfam" id="PF02518">
    <property type="entry name" value="HATPase_c"/>
    <property type="match status" value="1"/>
</dbReference>
<dbReference type="PANTHER" id="PTHR24421">
    <property type="entry name" value="NITRATE/NITRITE SENSOR PROTEIN NARX-RELATED"/>
    <property type="match status" value="1"/>
</dbReference>
<sequence length="568" mass="63013">MASLDFGFVTQTKRAGLAVRPMRIGRSARNFLLASDPEALINIGRLVTALFAVLAIYLDPTDPASFLFESQVVLGLYMVLSLLLVVFPFRKSLGSPVHLLVHLIDAVILGCLAFLTDELTSPFFSFLPFILLAMTLRWGLRGAFLGAVVLQVVLVIIGVPDLENGGPSELNVFIMRATYFMVAAVMLGYFGAYREHHRQRLTQLAHWPFDAITGDRLSWLYGLFNHAADVMGDPRLVVVWRDQEEDIGSVAYWLQGDLRLIDVRDAVFWNQHDPEPPMPDLDRSGTAPVIEAEVAGIFRDLPELAAEVRTPFKYICSAAFSSVRYRGRVFVIDPACHPDECGSLTEIIAMRFRSELGRLALMQQTTEAARAEERARLARDLHDSILQDLTAASLKLKLIAKSVPKEPKANVADVNTLVFNLQQRIRQYVDDQRSVHQYDEAPLCRALPGLTKLLRQQWDCRIEATLDPPDLEVPKSMQHEIMQLVSEATANAVRHGKATQVRIELVRADSGVELEISDNGSGMATDVEPKRPLSLCARVSELKGNLTICGASPGLSLRIALPLGQVAR</sequence>
<evidence type="ECO:0000256" key="3">
    <source>
        <dbReference type="ARBA" id="ARBA00023012"/>
    </source>
</evidence>
<feature type="transmembrane region" description="Helical" evidence="4">
    <location>
        <begin position="64"/>
        <end position="87"/>
    </location>
</feature>
<reference evidence="7 8" key="1">
    <citation type="submission" date="2018-05" db="EMBL/GenBank/DDBJ databases">
        <title>Genomic Encyclopedia of Type Strains, Phase IV (KMG-IV): sequencing the most valuable type-strain genomes for metagenomic binning, comparative biology and taxonomic classification.</title>
        <authorList>
            <person name="Goeker M."/>
        </authorList>
    </citation>
    <scope>NUCLEOTIDE SEQUENCE [LARGE SCALE GENOMIC DNA]</scope>
    <source>
        <strain evidence="7 8">DSM 2626</strain>
    </source>
</reference>
<protein>
    <submittedName>
        <fullName evidence="7">Histidine kinase/DNA gyrase B/HSP90-like ATPase</fullName>
    </submittedName>
</protein>
<dbReference type="GeneID" id="61051990"/>
<dbReference type="GO" id="GO:0016020">
    <property type="term" value="C:membrane"/>
    <property type="evidence" value="ECO:0007669"/>
    <property type="project" value="InterPro"/>
</dbReference>
<accession>A0A8E2WEY9</accession>
<dbReference type="Gene3D" id="3.30.565.10">
    <property type="entry name" value="Histidine kinase-like ATPase, C-terminal domain"/>
    <property type="match status" value="1"/>
</dbReference>
<keyword evidence="2 7" id="KW-0418">Kinase</keyword>
<dbReference type="InterPro" id="IPR003594">
    <property type="entry name" value="HATPase_dom"/>
</dbReference>
<comment type="caution">
    <text evidence="7">The sequence shown here is derived from an EMBL/GenBank/DDBJ whole genome shotgun (WGS) entry which is preliminary data.</text>
</comment>
<evidence type="ECO:0000256" key="2">
    <source>
        <dbReference type="ARBA" id="ARBA00022777"/>
    </source>
</evidence>
<dbReference type="Proteomes" id="UP000245631">
    <property type="component" value="Unassembled WGS sequence"/>
</dbReference>
<feature type="transmembrane region" description="Helical" evidence="4">
    <location>
        <begin position="172"/>
        <end position="192"/>
    </location>
</feature>
<dbReference type="EMBL" id="QGGH01000003">
    <property type="protein sequence ID" value="PWJ91318.1"/>
    <property type="molecule type" value="Genomic_DNA"/>
</dbReference>
<dbReference type="Pfam" id="PF07730">
    <property type="entry name" value="HisKA_3"/>
    <property type="match status" value="1"/>
</dbReference>
<evidence type="ECO:0000313" key="7">
    <source>
        <dbReference type="EMBL" id="PWJ91318.1"/>
    </source>
</evidence>
<dbReference type="SUPFAM" id="SSF55874">
    <property type="entry name" value="ATPase domain of HSP90 chaperone/DNA topoisomerase II/histidine kinase"/>
    <property type="match status" value="1"/>
</dbReference>
<dbReference type="AlphaFoldDB" id="A0A8E2WEY9"/>
<proteinExistence type="predicted"/>
<keyword evidence="4" id="KW-0812">Transmembrane</keyword>
<evidence type="ECO:0000259" key="5">
    <source>
        <dbReference type="Pfam" id="PF02518"/>
    </source>
</evidence>
<evidence type="ECO:0000256" key="1">
    <source>
        <dbReference type="ARBA" id="ARBA00022679"/>
    </source>
</evidence>
<dbReference type="InterPro" id="IPR050482">
    <property type="entry name" value="Sensor_HK_TwoCompSys"/>
</dbReference>
<feature type="domain" description="Signal transduction histidine kinase subgroup 3 dimerisation and phosphoacceptor" evidence="6">
    <location>
        <begin position="373"/>
        <end position="433"/>
    </location>
</feature>
<keyword evidence="4" id="KW-1133">Transmembrane helix</keyword>
<evidence type="ECO:0000313" key="8">
    <source>
        <dbReference type="Proteomes" id="UP000245631"/>
    </source>
</evidence>
<dbReference type="Gene3D" id="1.20.5.1930">
    <property type="match status" value="1"/>
</dbReference>
<name>A0A8E2WEY9_RHILI</name>
<feature type="domain" description="Histidine kinase/HSP90-like ATPase" evidence="5">
    <location>
        <begin position="480"/>
        <end position="541"/>
    </location>
</feature>
<dbReference type="GO" id="GO:0046983">
    <property type="term" value="F:protein dimerization activity"/>
    <property type="evidence" value="ECO:0007669"/>
    <property type="project" value="InterPro"/>
</dbReference>
<evidence type="ECO:0000256" key="4">
    <source>
        <dbReference type="SAM" id="Phobius"/>
    </source>
</evidence>
<dbReference type="RefSeq" id="WP_109663453.1">
    <property type="nucleotide sequence ID" value="NZ_QGGH01000003.1"/>
</dbReference>
<organism evidence="7 8">
    <name type="scientific">Rhizobium loti</name>
    <name type="common">Mesorhizobium loti</name>
    <dbReference type="NCBI Taxonomy" id="381"/>
    <lineage>
        <taxon>Bacteria</taxon>
        <taxon>Pseudomonadati</taxon>
        <taxon>Pseudomonadota</taxon>
        <taxon>Alphaproteobacteria</taxon>
        <taxon>Hyphomicrobiales</taxon>
        <taxon>Phyllobacteriaceae</taxon>
        <taxon>Mesorhizobium</taxon>
    </lineage>
</organism>
<dbReference type="CDD" id="cd16917">
    <property type="entry name" value="HATPase_UhpB-NarQ-NarX-like"/>
    <property type="match status" value="1"/>
</dbReference>
<keyword evidence="4" id="KW-0472">Membrane</keyword>
<gene>
    <name evidence="7" type="ORF">C8D77_10312</name>
</gene>
<feature type="transmembrane region" description="Helical" evidence="4">
    <location>
        <begin position="99"/>
        <end position="116"/>
    </location>
</feature>
<dbReference type="InterPro" id="IPR036890">
    <property type="entry name" value="HATPase_C_sf"/>
</dbReference>
<dbReference type="GO" id="GO:0000155">
    <property type="term" value="F:phosphorelay sensor kinase activity"/>
    <property type="evidence" value="ECO:0007669"/>
    <property type="project" value="InterPro"/>
</dbReference>
<feature type="transmembrane region" description="Helical" evidence="4">
    <location>
        <begin position="143"/>
        <end position="160"/>
    </location>
</feature>
<evidence type="ECO:0000259" key="6">
    <source>
        <dbReference type="Pfam" id="PF07730"/>
    </source>
</evidence>